<dbReference type="Pfam" id="PF17963">
    <property type="entry name" value="Big_9"/>
    <property type="match status" value="8"/>
</dbReference>
<dbReference type="GO" id="GO:0007156">
    <property type="term" value="P:homophilic cell adhesion via plasma membrane adhesion molecules"/>
    <property type="evidence" value="ECO:0007669"/>
    <property type="project" value="InterPro"/>
</dbReference>
<feature type="domain" description="Cadherin" evidence="2">
    <location>
        <begin position="1519"/>
        <end position="1627"/>
    </location>
</feature>
<dbReference type="InterPro" id="IPR010221">
    <property type="entry name" value="VCBS_dom"/>
</dbReference>
<dbReference type="EMBL" id="CP060010">
    <property type="protein sequence ID" value="QTN34777.1"/>
    <property type="molecule type" value="Genomic_DNA"/>
</dbReference>
<accession>A0A975EN59</accession>
<feature type="domain" description="Cadherin" evidence="2">
    <location>
        <begin position="1311"/>
        <end position="1419"/>
    </location>
</feature>
<feature type="domain" description="Cadherin" evidence="2">
    <location>
        <begin position="447"/>
        <end position="527"/>
    </location>
</feature>
<name>A0A975EN59_9RHOB</name>
<dbReference type="InterPro" id="IPR040853">
    <property type="entry name" value="RapA2_cadherin-like"/>
</dbReference>
<dbReference type="Gene3D" id="2.60.40.10">
    <property type="entry name" value="Immunoglobulins"/>
    <property type="match status" value="4"/>
</dbReference>
<dbReference type="SMART" id="SM00112">
    <property type="entry name" value="CA"/>
    <property type="match status" value="9"/>
</dbReference>
<sequence length="3594" mass="371578">MANSGFDKVRDMRGDNDIDVGDGGSRITTGNGDDTITAGNGYDKIKAGGGDNQISVGDGGSSISTNGGDDTITAGDGFDRISAGNGDNDINVGDGGSFIKTGRGDDLIVSEDGYDFIFAGDGNNEIDAGDGGSFIKSGSGDDTITTGEGYDKIFAGNGNNEISTGDGGSFVQTGSGDDTIETGDGWDFVHAGNGNNQVDIGDGGGMVLTGSGDDNVTIGDQGFAFVHTGSGDDRVTVQIDEHLCFAKLLGGNGVDTLVLDISLDTYKNEYFQAEMAYFLEHRAPDGRPFYFRSLNIYVHSFEQVEVVVDGVSLDPIDLDVVASDDAVTLSEDDGAVLFGSVVDNDDVPNGLAQVTLIQGPVAGVLDLAPDGTFSFDPNDEFESLAEGEVAEVTFIYEVSDLDGDTSQATATISVIGDNDAPFLVAGTLDAAEDGATVDIDLASLGDDVDSDDDGSTLTYSVTSNPSEGSASISGTTLTFDPGADFQDLAVGETRDVTIQVTAEDAHGATAVNTVTVTVTGANDAPTLAAALASADEDGATVDVDLAALGADVDSDDDGSTLTYSVTGNPSEGSASISGRTLTFDPGADFQDLAVGETRDVTIQVTVEDAHGATAVNTVTVTVTGANDAPTLAAALASADEDGATVDVDLAALGADVDSDDDGATLTYSVTGNPSEGSASISGTTLTFDPGSDFQDLALGETRDVTIQVTAEDAHGATAVNTVTVTVTGANDAPTLAAALASADEDGATVDVDLAALGADVDSDDDGSTLTYSVTGNPSEGSASISGTTLTFDPGADFQDLALGETREVTIQVTAEDAHGATAVNTVTVTVTGTNDAPVSQAISGEVAEEGTSAEAFSLGIADSSTVPNAGLFYVLDYENQSLTEVFRAVGTIDTPLQAAQSLNVTNGMVLSLNGNNADWGAVAASIVDGVDTWADPNLFELSGYTGSMVADPRGFVLYRDSVSNATLTISVPDVETPDGPTTYEISAEIVSFQDNRVGNIDVGAVQFTSVPQPAPDTVTVSADFSDVDTTDTHSFSVDTSGTQGEVTNNGDGTFTYSANGAFEHLAEGETATDTFTYTVNDDSGAANDSATETATITITGINDVPTLAEGSIAANEDGGAVNFDLSGIGDDVDSDDDGSTLKYTITGQPGEGIASISGATLTFDPGSEFQDLGQGETRNVVIQITAEDAHGATALNDVTVTVTGVNDAPTLADGLASASEDGATVDVDLAALGADADSDDDGSTLTYSITGTPSEGSASISGTTLTFDPGSDFQDLALGETRDVTIQVTAEDAHGATAVNTVTVTVTGANDAPTLAAALASADEDGATVYVDLAALGADADSDDDGSTLAYSITGTPSEGSASISGTTLTFDPGSDFQDLALGETRDVAIQVTAEDAHGATAVNTVTVTVTGANDAPTLVAALASADEDGATVDVDLAALGADVDSDDDGATLTYSVTGQPSEGSASISGTTLTFDPGADFQDLALGETRDVTIQVTAEDAHGATAVNSVTATVTGGNDAPTLAAALASADEDGATVDVDLAALGADADSDDDGSTLAYAITGTPSEGSASISGTTLTFDPGSDFQDLALGETRDVTIQVTAEDAHGATAVNTVTVTVTGTNDAPVAQAISGEVAEEGTSAQAFSLGIADSSTVPNAGLFYVLDYENQSLTEVFRAVGTIDTPLQAAQSLNVTNGMVLSLNGNNADWGAVAASIVDGVDTWADPNLFELSGYTGSMVADPRGFVLYRDSVSNATLTISVPDVETPDGPTTYEISAEIVSFQDNRVGNIDVGAVQFTSVPQPAPDTVTVSADFSDVDTTDTHSFSVDTTGTQGEVTNNGDGTFTYSANGAFEHLAEGETATDTFTYTVTDDSGGTSTETATITITGQNDAPAAAAIDAGTVDEDGGSQTIDLLASATDIDGDNLSVSGISVVDDMGVALSFTDNGDGTISIDPIQYGEDLGQGESRVVTISYDIDDGKTTVSNTATMTVTGVTNNIAPTAQDTAVAPEGAGFVFDENPVVTSQQVSTTDQYQSGSYQYDANSDYNPSVIAIGDGGYAVAWREIDAEYSGTTRTSQTDQIAVQIYGADDQPVGAKMLFGEIDTSYSGDTDVDRAYEYNPRMVSMSDGGFAMTWEGDYRSYSGTTQTRYERDIYVQVFDATGSPTSSDPIKTSQTLSVTNGNTTAYDAFQDYQPEIAALADGGVAVTWRGTHYDAAGSTFVSGSREQNIYVRAYDADGTARGAEVSLGSDDRSRTGDDIDRHYDYNPRIAASEDGSFAVVWYGSYNTYSGTTYTGSSNDVFMQLFDADGAEQGSVIQVSQTVEYQSGSATNDAYNDNNPEIAALANGGYVVAWSGRHAEYSGTTQVSSEENIWVRVYDADGQPVSAELSLGEVDTSRSSDNLDRAYDYNPKVAATADGGFVVTWYGNHYAYSGTTAIEYTRDIFVQKFDENGDAVTSLQQISETGSRTTGNYQVYDSIADSDPQITDLLGGGFVVAWYSNQQTYNGSTFVESQQVVQAQRFDEDGNAVDDLITLGNVVQDAGGYDRSQDSQARVTALNDGGFAITWYNYTNYYTSSGSYTGNSTDVYVAAVHASGGGTELTDPVEVDVANLIDDADIPDGDQLTVTVATGSNGSTATVNGTVISLLPNAAYYAALGKDETEDETFTYTVTDLAGAQATATITLTVTGNNDKPEANAISGATDEDGPATTLTADFTDVDTNDTHTYSVNTADTLGVVTNNGDGTFDYDPNGAFEALAVGETTTDTFKYTVRDAAGKSSTATATVTITGENDAPTAQAAAISNGYVYAEVPETNQQQVSVTDPYTSGSRTYDANYDREQQAVAFGDGGYAVAWRQQDGTYSGSTQVSREDQIAVQIYDAEHNPVGGIQTFGEVDQSNIYDDLDRSYDYRPMLTEMPDGGFAMVWYGDYRSYTGTTTTRYERDIFVQVFDTNGDPTSTDPIQVSQTVHATNGSITQFDAFQDYNPTIGGLADGGVAITWQSQEYALSGTSVITTSRDQQIKVQTFDADGTARGSAVELGSDDRSYSGDNVDRHFEYEPRIATSDDGGFAVVWHGSYSNYSGTAYVGQSQDVFIQLFNADGTVQGATQQVSQTVDYTSGSSTQDAHRDYNPEVTALSDGGYAVVWYGEHSTYSGSTRTSSENNVYVRVYDGNGQAVNQAVSLGSVDTSYSTDTYDRHYDRAPNITATEDGGFVVVWQGDYNDYSGTTQTGYDSDIWVQRFDADGVQVGASEKLSQTVYRTSGSSEYDEFRDYNPVVTNLEGGGYVVVWQSNQRTFNGSTFVSSELLIQAQLFNAEGERVGDVIDFGTVAQDSSGNDRSSESSPEVAALSGGGFAITWYNNTQNYSSSGSYLGNSTDVMVGAVQPIGNGTLADGVVVDVADKIDDIDLAGGDTLTVTVDAVGSNGSTATVNGTEITISPNLTLYAPLAKGETAEETFTYTVTDASGAQASATLTFTARGENDAPVVESVTYSALDSGTIAFSDVDNGDTHTVAATDATITGDASALAGIDVFDFIAFDAVDQAGDTVDWTINVPSAAQSAVAAALADGETLTIDYTVGVSDEEEDLAQTTVSITLDGDGFLI</sequence>
<dbReference type="PROSITE" id="PS50268">
    <property type="entry name" value="CADHERIN_2"/>
    <property type="match status" value="9"/>
</dbReference>
<evidence type="ECO:0000259" key="2">
    <source>
        <dbReference type="PROSITE" id="PS50268"/>
    </source>
</evidence>
<gene>
    <name evidence="3" type="ORF">HZ995_09685</name>
</gene>
<evidence type="ECO:0000313" key="3">
    <source>
        <dbReference type="EMBL" id="QTN34777.1"/>
    </source>
</evidence>
<proteinExistence type="predicted"/>
<dbReference type="Pfam" id="PF17803">
    <property type="entry name" value="Cadherin_4"/>
    <property type="match status" value="4"/>
</dbReference>
<dbReference type="GO" id="GO:0005509">
    <property type="term" value="F:calcium ion binding"/>
    <property type="evidence" value="ECO:0007669"/>
    <property type="project" value="InterPro"/>
</dbReference>
<feature type="compositionally biased region" description="Basic and acidic residues" evidence="1">
    <location>
        <begin position="7"/>
        <end position="16"/>
    </location>
</feature>
<feature type="domain" description="Cadherin" evidence="2">
    <location>
        <begin position="523"/>
        <end position="631"/>
    </location>
</feature>
<feature type="domain" description="Cadherin" evidence="2">
    <location>
        <begin position="627"/>
        <end position="735"/>
    </location>
</feature>
<dbReference type="InterPro" id="IPR001343">
    <property type="entry name" value="Hemolysn_Ca-bd"/>
</dbReference>
<feature type="region of interest" description="Disordered" evidence="1">
    <location>
        <begin position="450"/>
        <end position="474"/>
    </location>
</feature>
<feature type="region of interest" description="Disordered" evidence="1">
    <location>
        <begin position="47"/>
        <end position="86"/>
    </location>
</feature>
<feature type="domain" description="Cadherin" evidence="2">
    <location>
        <begin position="731"/>
        <end position="839"/>
    </location>
</feature>
<dbReference type="GO" id="GO:0016020">
    <property type="term" value="C:membrane"/>
    <property type="evidence" value="ECO:0007669"/>
    <property type="project" value="InterPro"/>
</dbReference>
<evidence type="ECO:0000313" key="4">
    <source>
        <dbReference type="Proteomes" id="UP000665026"/>
    </source>
</evidence>
<dbReference type="KEGG" id="cact:HZ995_09685"/>
<dbReference type="InterPro" id="IPR006644">
    <property type="entry name" value="Cadg"/>
</dbReference>
<dbReference type="SMART" id="SM00736">
    <property type="entry name" value="CADG"/>
    <property type="match status" value="5"/>
</dbReference>
<dbReference type="InterPro" id="IPR013783">
    <property type="entry name" value="Ig-like_fold"/>
</dbReference>
<evidence type="ECO:0000256" key="1">
    <source>
        <dbReference type="SAM" id="MobiDB-lite"/>
    </source>
</evidence>
<dbReference type="NCBIfam" id="TIGR01965">
    <property type="entry name" value="VCBS_repeat"/>
    <property type="match status" value="15"/>
</dbReference>
<dbReference type="InterPro" id="IPR002126">
    <property type="entry name" value="Cadherin-like_dom"/>
</dbReference>
<dbReference type="Pfam" id="PF00353">
    <property type="entry name" value="HemolysinCabind"/>
    <property type="match status" value="4"/>
</dbReference>
<protein>
    <submittedName>
        <fullName evidence="3">Tandem-95 repeat protein</fullName>
    </submittedName>
</protein>
<dbReference type="RefSeq" id="WP_209355463.1">
    <property type="nucleotide sequence ID" value="NZ_CP060010.1"/>
</dbReference>
<feature type="region of interest" description="Disordered" evidence="1">
    <location>
        <begin position="1"/>
        <end position="35"/>
    </location>
</feature>
<dbReference type="SUPFAM" id="SSF51120">
    <property type="entry name" value="beta-Roll"/>
    <property type="match status" value="2"/>
</dbReference>
<feature type="domain" description="Cadherin" evidence="2">
    <location>
        <begin position="1415"/>
        <end position="1523"/>
    </location>
</feature>
<feature type="domain" description="Cadherin" evidence="2">
    <location>
        <begin position="1131"/>
        <end position="1211"/>
    </location>
</feature>
<feature type="compositionally biased region" description="Polar residues" evidence="1">
    <location>
        <begin position="26"/>
        <end position="35"/>
    </location>
</feature>
<organism evidence="3 4">
    <name type="scientific">Cognatishimia activa</name>
    <dbReference type="NCBI Taxonomy" id="1715691"/>
    <lineage>
        <taxon>Bacteria</taxon>
        <taxon>Pseudomonadati</taxon>
        <taxon>Pseudomonadota</taxon>
        <taxon>Alphaproteobacteria</taxon>
        <taxon>Rhodobacterales</taxon>
        <taxon>Paracoccaceae</taxon>
        <taxon>Cognatishimia</taxon>
    </lineage>
</organism>
<dbReference type="NCBIfam" id="NF012211">
    <property type="entry name" value="tand_rpt_95"/>
    <property type="match status" value="3"/>
</dbReference>
<feature type="domain" description="Cadherin" evidence="2">
    <location>
        <begin position="1235"/>
        <end position="1315"/>
    </location>
</feature>
<dbReference type="Proteomes" id="UP000665026">
    <property type="component" value="Chromosome"/>
</dbReference>
<reference evidence="3" key="1">
    <citation type="submission" date="2020-07" db="EMBL/GenBank/DDBJ databases">
        <title>Genome sequences of bacteria associated with the marine, planktonic diatom Thalassiosira profunda strain ECT2AJA-044.</title>
        <authorList>
            <person name="Gargas C.B."/>
            <person name="Roberts W.R."/>
            <person name="Alverson A.J."/>
        </authorList>
    </citation>
    <scope>NUCLEOTIDE SEQUENCE</scope>
    <source>
        <strain evidence="3">ECT2AJA-044</strain>
    </source>
</reference>
<feature type="compositionally biased region" description="Polar residues" evidence="1">
    <location>
        <begin position="459"/>
        <end position="474"/>
    </location>
</feature>
<dbReference type="InterPro" id="IPR011049">
    <property type="entry name" value="Serralysin-like_metalloprot_C"/>
</dbReference>